<feature type="active site" description="Nucleophile" evidence="4">
    <location>
        <position position="292"/>
    </location>
</feature>
<proteinExistence type="inferred from homology"/>
<dbReference type="InterPro" id="IPR000805">
    <property type="entry name" value="Glyco_hydro_26"/>
</dbReference>
<dbReference type="Proteomes" id="UP001597497">
    <property type="component" value="Unassembled WGS sequence"/>
</dbReference>
<dbReference type="PROSITE" id="PS51764">
    <property type="entry name" value="GH26"/>
    <property type="match status" value="1"/>
</dbReference>
<name>A0ABW5RCI4_9BACL</name>
<dbReference type="InterPro" id="IPR022790">
    <property type="entry name" value="GH26_dom"/>
</dbReference>
<keyword evidence="7" id="KW-1185">Reference proteome</keyword>
<evidence type="ECO:0000256" key="4">
    <source>
        <dbReference type="PROSITE-ProRule" id="PRU01100"/>
    </source>
</evidence>
<sequence length="356" mass="41016">MRAKKLYGVQFRLILTTLLLVAVLIGLYRWIAEAAPAPISPVNSQATPEAREVLKMLYEIQGNRILAGQHDYLEVPDVYTEDIAEATGTYPILHGYELGAIMGQSSREVHEQRLGVINSAINWHKQGGLVTMTYHAPFPGMAYEWQYVKRPTTQQEFDQMLTPGTSLHVSLLKQLDEVAYYLKKLRDANVPVLWRPYHEMNGEWFWWGEKKRFKALWALMYTRFTEKHKLHNLLWVWSANAPNRWSAPLQPFAVSQDQVDVYGLDIYDRDYQHAYDEQIRNLAGSKPVAITESGEHPLPILGNDGIRNDYVWFMTWGKKLHESNEKADTLRLYRHASVETLDGVTQGSSREVNGNR</sequence>
<dbReference type="RefSeq" id="WP_379930292.1">
    <property type="nucleotide sequence ID" value="NZ_JBHUMM010000043.1"/>
</dbReference>
<dbReference type="GO" id="GO:0016787">
    <property type="term" value="F:hydrolase activity"/>
    <property type="evidence" value="ECO:0007669"/>
    <property type="project" value="UniProtKB-KW"/>
</dbReference>
<reference evidence="7" key="1">
    <citation type="journal article" date="2019" name="Int. J. Syst. Evol. Microbiol.">
        <title>The Global Catalogue of Microorganisms (GCM) 10K type strain sequencing project: providing services to taxonomists for standard genome sequencing and annotation.</title>
        <authorList>
            <consortium name="The Broad Institute Genomics Platform"/>
            <consortium name="The Broad Institute Genome Sequencing Center for Infectious Disease"/>
            <person name="Wu L."/>
            <person name="Ma J."/>
        </authorList>
    </citation>
    <scope>NUCLEOTIDE SEQUENCE [LARGE SCALE GENOMIC DNA]</scope>
    <source>
        <strain evidence="7">KCTC 33676</strain>
    </source>
</reference>
<dbReference type="PANTHER" id="PTHR40079">
    <property type="entry name" value="MANNAN ENDO-1,4-BETA-MANNOSIDASE E-RELATED"/>
    <property type="match status" value="1"/>
</dbReference>
<dbReference type="Pfam" id="PF02156">
    <property type="entry name" value="Glyco_hydro_26"/>
    <property type="match status" value="1"/>
</dbReference>
<comment type="similarity">
    <text evidence="1 4">Belongs to the glycosyl hydrolase 26 family.</text>
</comment>
<accession>A0ABW5RCI4</accession>
<evidence type="ECO:0000256" key="1">
    <source>
        <dbReference type="ARBA" id="ARBA00007754"/>
    </source>
</evidence>
<dbReference type="PRINTS" id="PR00739">
    <property type="entry name" value="GLHYDRLASE26"/>
</dbReference>
<dbReference type="InterPro" id="IPR017853">
    <property type="entry name" value="GH"/>
</dbReference>
<evidence type="ECO:0000313" key="7">
    <source>
        <dbReference type="Proteomes" id="UP001597497"/>
    </source>
</evidence>
<protein>
    <submittedName>
        <fullName evidence="6">Glycosyl hydrolase</fullName>
    </submittedName>
</protein>
<feature type="active site" description="Proton donor" evidence="4">
    <location>
        <position position="199"/>
    </location>
</feature>
<evidence type="ECO:0000259" key="5">
    <source>
        <dbReference type="PROSITE" id="PS51764"/>
    </source>
</evidence>
<dbReference type="SUPFAM" id="SSF51445">
    <property type="entry name" value="(Trans)glycosidases"/>
    <property type="match status" value="1"/>
</dbReference>
<keyword evidence="2 4" id="KW-0378">Hydrolase</keyword>
<comment type="caution">
    <text evidence="6">The sequence shown here is derived from an EMBL/GenBank/DDBJ whole genome shotgun (WGS) entry which is preliminary data.</text>
</comment>
<dbReference type="PANTHER" id="PTHR40079:SF4">
    <property type="entry name" value="GH26 DOMAIN-CONTAINING PROTEIN-RELATED"/>
    <property type="match status" value="1"/>
</dbReference>
<evidence type="ECO:0000256" key="3">
    <source>
        <dbReference type="ARBA" id="ARBA00023295"/>
    </source>
</evidence>
<dbReference type="EMBL" id="JBHUMM010000043">
    <property type="protein sequence ID" value="MFD2672728.1"/>
    <property type="molecule type" value="Genomic_DNA"/>
</dbReference>
<dbReference type="Gene3D" id="3.20.20.80">
    <property type="entry name" value="Glycosidases"/>
    <property type="match status" value="1"/>
</dbReference>
<gene>
    <name evidence="6" type="ORF">ACFSUC_14265</name>
</gene>
<evidence type="ECO:0000313" key="6">
    <source>
        <dbReference type="EMBL" id="MFD2672728.1"/>
    </source>
</evidence>
<feature type="domain" description="GH26" evidence="5">
    <location>
        <begin position="48"/>
        <end position="342"/>
    </location>
</feature>
<keyword evidence="3 4" id="KW-0326">Glycosidase</keyword>
<evidence type="ECO:0000256" key="2">
    <source>
        <dbReference type="ARBA" id="ARBA00022801"/>
    </source>
</evidence>
<organism evidence="6 7">
    <name type="scientific">Marinicrinis sediminis</name>
    <dbReference type="NCBI Taxonomy" id="1652465"/>
    <lineage>
        <taxon>Bacteria</taxon>
        <taxon>Bacillati</taxon>
        <taxon>Bacillota</taxon>
        <taxon>Bacilli</taxon>
        <taxon>Bacillales</taxon>
        <taxon>Paenibacillaceae</taxon>
    </lineage>
</organism>